<keyword evidence="2" id="KW-0732">Signal</keyword>
<evidence type="ECO:0000256" key="2">
    <source>
        <dbReference type="SAM" id="SignalP"/>
    </source>
</evidence>
<evidence type="ECO:0000313" key="4">
    <source>
        <dbReference type="Proteomes" id="UP000479710"/>
    </source>
</evidence>
<evidence type="ECO:0000313" key="3">
    <source>
        <dbReference type="EMBL" id="KAF0919016.1"/>
    </source>
</evidence>
<reference evidence="3 4" key="1">
    <citation type="submission" date="2019-11" db="EMBL/GenBank/DDBJ databases">
        <title>Whole genome sequence of Oryza granulata.</title>
        <authorList>
            <person name="Li W."/>
        </authorList>
    </citation>
    <scope>NUCLEOTIDE SEQUENCE [LARGE SCALE GENOMIC DNA]</scope>
    <source>
        <strain evidence="4">cv. Menghai</strain>
        <tissue evidence="3">Leaf</tissue>
    </source>
</reference>
<protein>
    <recommendedName>
        <fullName evidence="5">Secreted protein</fullName>
    </recommendedName>
</protein>
<gene>
    <name evidence="3" type="ORF">E2562_027652</name>
</gene>
<keyword evidence="4" id="KW-1185">Reference proteome</keyword>
<feature type="chain" id="PRO_5026299728" description="Secreted protein" evidence="2">
    <location>
        <begin position="21"/>
        <end position="66"/>
    </location>
</feature>
<dbReference type="Proteomes" id="UP000479710">
    <property type="component" value="Unassembled WGS sequence"/>
</dbReference>
<name>A0A6G1E382_9ORYZ</name>
<dbReference type="EMBL" id="SPHZ02000005">
    <property type="protein sequence ID" value="KAF0919016.1"/>
    <property type="molecule type" value="Genomic_DNA"/>
</dbReference>
<feature type="region of interest" description="Disordered" evidence="1">
    <location>
        <begin position="38"/>
        <end position="66"/>
    </location>
</feature>
<organism evidence="3 4">
    <name type="scientific">Oryza meyeriana var. granulata</name>
    <dbReference type="NCBI Taxonomy" id="110450"/>
    <lineage>
        <taxon>Eukaryota</taxon>
        <taxon>Viridiplantae</taxon>
        <taxon>Streptophyta</taxon>
        <taxon>Embryophyta</taxon>
        <taxon>Tracheophyta</taxon>
        <taxon>Spermatophyta</taxon>
        <taxon>Magnoliopsida</taxon>
        <taxon>Liliopsida</taxon>
        <taxon>Poales</taxon>
        <taxon>Poaceae</taxon>
        <taxon>BOP clade</taxon>
        <taxon>Oryzoideae</taxon>
        <taxon>Oryzeae</taxon>
        <taxon>Oryzinae</taxon>
        <taxon>Oryza</taxon>
        <taxon>Oryza meyeriana</taxon>
    </lineage>
</organism>
<proteinExistence type="predicted"/>
<evidence type="ECO:0008006" key="5">
    <source>
        <dbReference type="Google" id="ProtNLM"/>
    </source>
</evidence>
<dbReference type="AlphaFoldDB" id="A0A6G1E382"/>
<accession>A0A6G1E382</accession>
<sequence length="66" mass="6608">MALSIILISSFRWFLVVSSASTTICGCGNIGDRATGEVATPSPGSGVAADKVGVGWSSPRADDGAH</sequence>
<comment type="caution">
    <text evidence="3">The sequence shown here is derived from an EMBL/GenBank/DDBJ whole genome shotgun (WGS) entry which is preliminary data.</text>
</comment>
<evidence type="ECO:0000256" key="1">
    <source>
        <dbReference type="SAM" id="MobiDB-lite"/>
    </source>
</evidence>
<feature type="signal peptide" evidence="2">
    <location>
        <begin position="1"/>
        <end position="20"/>
    </location>
</feature>